<protein>
    <submittedName>
        <fullName evidence="1">Uncharacterized protein</fullName>
    </submittedName>
</protein>
<comment type="caution">
    <text evidence="1">The sequence shown here is derived from an EMBL/GenBank/DDBJ whole genome shotgun (WGS) entry which is preliminary data.</text>
</comment>
<gene>
    <name evidence="1" type="ORF">FE782_17490</name>
</gene>
<dbReference type="Proteomes" id="UP000309676">
    <property type="component" value="Unassembled WGS sequence"/>
</dbReference>
<evidence type="ECO:0000313" key="2">
    <source>
        <dbReference type="Proteomes" id="UP000309676"/>
    </source>
</evidence>
<sequence>MAKQPAYALVTVDPTSPNQTVIGYDASFQDPSFSPIGFGGADVLGALAQGGFEIQEIVAGDDYVQYILVNKKFKDKERAALAEAFENLPFEPVT</sequence>
<accession>A0A5R9GCH0</accession>
<dbReference type="OrthoDB" id="9894076at2"/>
<dbReference type="AlphaFoldDB" id="A0A5R9GCH0"/>
<dbReference type="RefSeq" id="WP_138195530.1">
    <property type="nucleotide sequence ID" value="NZ_VCIW01000012.1"/>
</dbReference>
<evidence type="ECO:0000313" key="1">
    <source>
        <dbReference type="EMBL" id="TLS50844.1"/>
    </source>
</evidence>
<proteinExistence type="predicted"/>
<organism evidence="1 2">
    <name type="scientific">Paenibacillus antri</name>
    <dbReference type="NCBI Taxonomy" id="2582848"/>
    <lineage>
        <taxon>Bacteria</taxon>
        <taxon>Bacillati</taxon>
        <taxon>Bacillota</taxon>
        <taxon>Bacilli</taxon>
        <taxon>Bacillales</taxon>
        <taxon>Paenibacillaceae</taxon>
        <taxon>Paenibacillus</taxon>
    </lineage>
</organism>
<dbReference type="EMBL" id="VCIW01000012">
    <property type="protein sequence ID" value="TLS50844.1"/>
    <property type="molecule type" value="Genomic_DNA"/>
</dbReference>
<keyword evidence="2" id="KW-1185">Reference proteome</keyword>
<name>A0A5R9GCH0_9BACL</name>
<reference evidence="1 2" key="1">
    <citation type="submission" date="2019-05" db="EMBL/GenBank/DDBJ databases">
        <authorList>
            <person name="Narsing Rao M.P."/>
            <person name="Li W.J."/>
        </authorList>
    </citation>
    <scope>NUCLEOTIDE SEQUENCE [LARGE SCALE GENOMIC DNA]</scope>
    <source>
        <strain evidence="1 2">SYSU_K30003</strain>
    </source>
</reference>